<keyword evidence="8" id="KW-0067">ATP-binding</keyword>
<evidence type="ECO:0000256" key="1">
    <source>
        <dbReference type="ARBA" id="ARBA00004273"/>
    </source>
</evidence>
<dbReference type="SUPFAM" id="SSF47917">
    <property type="entry name" value="C-terminal domain of alpha and beta subunits of F1 ATP synthase"/>
    <property type="match status" value="1"/>
</dbReference>
<dbReference type="InterPro" id="IPR024034">
    <property type="entry name" value="ATPase_F1/V1_b/a_C"/>
</dbReference>
<name>A0A804HTZ4_MUSAM</name>
<evidence type="ECO:0000256" key="6">
    <source>
        <dbReference type="ARBA" id="ARBA00022741"/>
    </source>
</evidence>
<dbReference type="OMA" id="GYLRWIF"/>
<dbReference type="GO" id="GO:0005743">
    <property type="term" value="C:mitochondrial inner membrane"/>
    <property type="evidence" value="ECO:0007669"/>
    <property type="project" value="UniProtKB-SubCell"/>
</dbReference>
<dbReference type="Gene3D" id="1.10.1140.10">
    <property type="entry name" value="Bovine Mitochondrial F1-atpase, Atp Synthase Beta Chain, Chain D, domain 3"/>
    <property type="match status" value="1"/>
</dbReference>
<gene>
    <name evidence="14" type="ORF">GSMUA_297940.1</name>
</gene>
<reference evidence="14" key="1">
    <citation type="submission" date="2021-03" db="EMBL/GenBank/DDBJ databases">
        <authorList>
            <consortium name="Genoscope - CEA"/>
            <person name="William W."/>
        </authorList>
    </citation>
    <scope>NUCLEOTIDE SEQUENCE</scope>
    <source>
        <strain evidence="14">Doubled-haploid Pahang</strain>
    </source>
</reference>
<proteinExistence type="inferred from homology"/>
<dbReference type="InParanoid" id="A0A804HTZ4"/>
<comment type="subunit">
    <text evidence="3">F-type ATPases have 2 components, CF(1) - the catalytic core - and CF(0) - the membrane proton channel. CF(1) has five subunits: alpha(3), beta(3), gamma(1), delta(1), epsilon(1). CF(0) has three main subunits: a, b and c.</text>
</comment>
<keyword evidence="6" id="KW-0547">Nucleotide-binding</keyword>
<keyword evidence="11" id="KW-0139">CF(1)</keyword>
<sequence>MNELSEDDKLTVARARKIQRFLSQPFHVAEVVTGVPGKYVELKESVNSFQGVMDGKY</sequence>
<keyword evidence="16" id="KW-1185">Reference proteome</keyword>
<dbReference type="GO" id="GO:1902600">
    <property type="term" value="P:proton transmembrane transport"/>
    <property type="evidence" value="ECO:0007669"/>
    <property type="project" value="UniProtKB-KW"/>
</dbReference>
<evidence type="ECO:0000256" key="11">
    <source>
        <dbReference type="ARBA" id="ARBA00023196"/>
    </source>
</evidence>
<keyword evidence="10" id="KW-0472">Membrane</keyword>
<dbReference type="PANTHER" id="PTHR15184">
    <property type="entry name" value="ATP SYNTHASE"/>
    <property type="match status" value="1"/>
</dbReference>
<comment type="subcellular location">
    <subcellularLocation>
        <location evidence="1">Mitochondrion inner membrane</location>
    </subcellularLocation>
</comment>
<evidence type="ECO:0000313" key="16">
    <source>
        <dbReference type="Proteomes" id="UP000012960"/>
    </source>
</evidence>
<organism evidence="15 16">
    <name type="scientific">Musa acuminata subsp. malaccensis</name>
    <name type="common">Wild banana</name>
    <name type="synonym">Musa malaccensis</name>
    <dbReference type="NCBI Taxonomy" id="214687"/>
    <lineage>
        <taxon>Eukaryota</taxon>
        <taxon>Viridiplantae</taxon>
        <taxon>Streptophyta</taxon>
        <taxon>Embryophyta</taxon>
        <taxon>Tracheophyta</taxon>
        <taxon>Spermatophyta</taxon>
        <taxon>Magnoliopsida</taxon>
        <taxon>Liliopsida</taxon>
        <taxon>Zingiberales</taxon>
        <taxon>Musaceae</taxon>
        <taxon>Musa</taxon>
    </lineage>
</organism>
<keyword evidence="7" id="KW-0375">Hydrogen ion transport</keyword>
<evidence type="ECO:0000256" key="9">
    <source>
        <dbReference type="ARBA" id="ARBA00023065"/>
    </source>
</evidence>
<dbReference type="Proteomes" id="UP000012960">
    <property type="component" value="Unplaced"/>
</dbReference>
<dbReference type="EMBL" id="HG996466">
    <property type="protein sequence ID" value="CAG1859499.1"/>
    <property type="molecule type" value="Genomic_DNA"/>
</dbReference>
<dbReference type="Gramene" id="Ma01_t14240.1">
    <property type="protein sequence ID" value="Ma01_p14240.1"/>
    <property type="gene ID" value="Ma01_g14240"/>
</dbReference>
<evidence type="ECO:0000256" key="10">
    <source>
        <dbReference type="ARBA" id="ARBA00023136"/>
    </source>
</evidence>
<evidence type="ECO:0000256" key="4">
    <source>
        <dbReference type="ARBA" id="ARBA00012473"/>
    </source>
</evidence>
<protein>
    <recommendedName>
        <fullName evidence="4">H(+)-transporting two-sector ATPase</fullName>
        <ecNumber evidence="4">7.1.2.2</ecNumber>
    </recommendedName>
</protein>
<dbReference type="AlphaFoldDB" id="A0A804HTZ4"/>
<keyword evidence="9" id="KW-0406">Ion transport</keyword>
<dbReference type="GO" id="GO:0006754">
    <property type="term" value="P:ATP biosynthetic process"/>
    <property type="evidence" value="ECO:0007669"/>
    <property type="project" value="UniProtKB-KW"/>
</dbReference>
<dbReference type="GO" id="GO:0045259">
    <property type="term" value="C:proton-transporting ATP synthase complex"/>
    <property type="evidence" value="ECO:0007669"/>
    <property type="project" value="UniProtKB-KW"/>
</dbReference>
<evidence type="ECO:0000313" key="14">
    <source>
        <dbReference type="EMBL" id="CAG1859499.1"/>
    </source>
</evidence>
<evidence type="ECO:0000256" key="2">
    <source>
        <dbReference type="ARBA" id="ARBA00008936"/>
    </source>
</evidence>
<reference evidence="15" key="2">
    <citation type="submission" date="2021-05" db="UniProtKB">
        <authorList>
            <consortium name="EnsemblPlants"/>
        </authorList>
    </citation>
    <scope>IDENTIFICATION</scope>
    <source>
        <strain evidence="15">subsp. malaccensis</strain>
    </source>
</reference>
<dbReference type="GO" id="GO:0005524">
    <property type="term" value="F:ATP binding"/>
    <property type="evidence" value="ECO:0007669"/>
    <property type="project" value="UniProtKB-KW"/>
</dbReference>
<evidence type="ECO:0000256" key="5">
    <source>
        <dbReference type="ARBA" id="ARBA00022448"/>
    </source>
</evidence>
<evidence type="ECO:0000256" key="13">
    <source>
        <dbReference type="ARBA" id="ARBA00048383"/>
    </source>
</evidence>
<dbReference type="InterPro" id="IPR050053">
    <property type="entry name" value="ATPase_alpha/beta_chains"/>
</dbReference>
<evidence type="ECO:0000256" key="12">
    <source>
        <dbReference type="ARBA" id="ARBA00023310"/>
    </source>
</evidence>
<accession>A0A804HTZ4</accession>
<evidence type="ECO:0000256" key="7">
    <source>
        <dbReference type="ARBA" id="ARBA00022781"/>
    </source>
</evidence>
<evidence type="ECO:0000256" key="8">
    <source>
        <dbReference type="ARBA" id="ARBA00022840"/>
    </source>
</evidence>
<keyword evidence="5" id="KW-0813">Transport</keyword>
<dbReference type="EC" id="7.1.2.2" evidence="4"/>
<comment type="catalytic activity">
    <reaction evidence="13">
        <text>ATP + H2O + 4 H(+)(in) = ADP + phosphate + 5 H(+)(out)</text>
        <dbReference type="Rhea" id="RHEA:57720"/>
        <dbReference type="ChEBI" id="CHEBI:15377"/>
        <dbReference type="ChEBI" id="CHEBI:15378"/>
        <dbReference type="ChEBI" id="CHEBI:30616"/>
        <dbReference type="ChEBI" id="CHEBI:43474"/>
        <dbReference type="ChEBI" id="CHEBI:456216"/>
        <dbReference type="EC" id="7.1.2.2"/>
    </reaction>
</comment>
<evidence type="ECO:0000256" key="3">
    <source>
        <dbReference type="ARBA" id="ARBA00011648"/>
    </source>
</evidence>
<dbReference type="PANTHER" id="PTHR15184:SF82">
    <property type="entry name" value="ATP SYNTHASE SUBUNIT BETA, MITOCHONDRIAL"/>
    <property type="match status" value="1"/>
</dbReference>
<keyword evidence="12" id="KW-0066">ATP synthesis</keyword>
<dbReference type="EnsemblPlants" id="Ma01_t14240.1">
    <property type="protein sequence ID" value="Ma01_p14240.1"/>
    <property type="gene ID" value="Ma01_g14240"/>
</dbReference>
<evidence type="ECO:0000313" key="15">
    <source>
        <dbReference type="EnsemblPlants" id="Ma01_p14240.1"/>
    </source>
</evidence>
<comment type="similarity">
    <text evidence="2">Belongs to the ATPase alpha/beta chains family.</text>
</comment>